<keyword evidence="3" id="KW-1185">Reference proteome</keyword>
<evidence type="ECO:0000313" key="3">
    <source>
        <dbReference type="Proteomes" id="UP001221898"/>
    </source>
</evidence>
<comment type="caution">
    <text evidence="2">The sequence shown here is derived from an EMBL/GenBank/DDBJ whole genome shotgun (WGS) entry which is preliminary data.</text>
</comment>
<dbReference type="EMBL" id="JAINUG010000581">
    <property type="protein sequence ID" value="KAJ8366517.1"/>
    <property type="molecule type" value="Genomic_DNA"/>
</dbReference>
<dbReference type="Proteomes" id="UP001221898">
    <property type="component" value="Unassembled WGS sequence"/>
</dbReference>
<protein>
    <submittedName>
        <fullName evidence="2">Uncharacterized protein</fullName>
    </submittedName>
</protein>
<feature type="compositionally biased region" description="Basic and acidic residues" evidence="1">
    <location>
        <begin position="108"/>
        <end position="122"/>
    </location>
</feature>
<accession>A0AAD7VZL0</accession>
<organism evidence="2 3">
    <name type="scientific">Aldrovandia affinis</name>
    <dbReference type="NCBI Taxonomy" id="143900"/>
    <lineage>
        <taxon>Eukaryota</taxon>
        <taxon>Metazoa</taxon>
        <taxon>Chordata</taxon>
        <taxon>Craniata</taxon>
        <taxon>Vertebrata</taxon>
        <taxon>Euteleostomi</taxon>
        <taxon>Actinopterygii</taxon>
        <taxon>Neopterygii</taxon>
        <taxon>Teleostei</taxon>
        <taxon>Notacanthiformes</taxon>
        <taxon>Halosauridae</taxon>
        <taxon>Aldrovandia</taxon>
    </lineage>
</organism>
<sequence>MLRLWGEEQTVDSMCPPCDAALLVAQRRSTSPPIGQLYDEISGLRRGAPVSVPTVFISAFADQSQGPIRSGDQQTGHDCDWLLTVPKSPEFHQSAKQTGMCPQPAERPVSRESSDVGLRREALPVPNKPQG</sequence>
<dbReference type="AlphaFoldDB" id="A0AAD7VZL0"/>
<feature type="region of interest" description="Disordered" evidence="1">
    <location>
        <begin position="91"/>
        <end position="131"/>
    </location>
</feature>
<evidence type="ECO:0000256" key="1">
    <source>
        <dbReference type="SAM" id="MobiDB-lite"/>
    </source>
</evidence>
<proteinExistence type="predicted"/>
<name>A0AAD7VZL0_9TELE</name>
<reference evidence="2" key="1">
    <citation type="journal article" date="2023" name="Science">
        <title>Genome structures resolve the early diversification of teleost fishes.</title>
        <authorList>
            <person name="Parey E."/>
            <person name="Louis A."/>
            <person name="Montfort J."/>
            <person name="Bouchez O."/>
            <person name="Roques C."/>
            <person name="Iampietro C."/>
            <person name="Lluch J."/>
            <person name="Castinel A."/>
            <person name="Donnadieu C."/>
            <person name="Desvignes T."/>
            <person name="Floi Bucao C."/>
            <person name="Jouanno E."/>
            <person name="Wen M."/>
            <person name="Mejri S."/>
            <person name="Dirks R."/>
            <person name="Jansen H."/>
            <person name="Henkel C."/>
            <person name="Chen W.J."/>
            <person name="Zahm M."/>
            <person name="Cabau C."/>
            <person name="Klopp C."/>
            <person name="Thompson A.W."/>
            <person name="Robinson-Rechavi M."/>
            <person name="Braasch I."/>
            <person name="Lecointre G."/>
            <person name="Bobe J."/>
            <person name="Postlethwait J.H."/>
            <person name="Berthelot C."/>
            <person name="Roest Crollius H."/>
            <person name="Guiguen Y."/>
        </authorList>
    </citation>
    <scope>NUCLEOTIDE SEQUENCE</scope>
    <source>
        <strain evidence="2">NC1722</strain>
    </source>
</reference>
<evidence type="ECO:0000313" key="2">
    <source>
        <dbReference type="EMBL" id="KAJ8366517.1"/>
    </source>
</evidence>
<gene>
    <name evidence="2" type="ORF">AAFF_G00353190</name>
</gene>